<dbReference type="Proteomes" id="UP001343257">
    <property type="component" value="Unassembled WGS sequence"/>
</dbReference>
<dbReference type="EMBL" id="JARTLD010000025">
    <property type="protein sequence ID" value="MED5017518.1"/>
    <property type="molecule type" value="Genomic_DNA"/>
</dbReference>
<reference evidence="1 2" key="1">
    <citation type="submission" date="2023-03" db="EMBL/GenBank/DDBJ databases">
        <title>Bacillus Genome Sequencing.</title>
        <authorList>
            <person name="Dunlap C."/>
        </authorList>
    </citation>
    <scope>NUCLEOTIDE SEQUENCE [LARGE SCALE GENOMIC DNA]</scope>
    <source>
        <strain evidence="1 2">NRS-52</strain>
    </source>
</reference>
<sequence>MIDILLLYQIIPIGCKRMYGLVVFANFRQRLAPYRRFCSIIGKKLPFRRLRRRMTMRKRVLSQEIRYGKKDVTELESASIKVRNIYDKAIEMLMRNLPESMWKPWAIQKPAQESPSAAGENSSPVFQKWIQSPSGWKCIGCERHFVESLTPAGEKEEPDKREYIFHSGRFQSMLLQVLIWSQYEEISLFHPFLGDTPFYDEEEMEVISNYFVPTYVSAHPFQQSGKPFKKHEMRIPVYQEFISAPPLLVHLDGEVLEGTWMTGVYVDQGNFLGLGPYLKNTDGSRNFMQALIN</sequence>
<evidence type="ECO:0008006" key="3">
    <source>
        <dbReference type="Google" id="ProtNLM"/>
    </source>
</evidence>
<gene>
    <name evidence="1" type="ORF">P9847_09420</name>
</gene>
<dbReference type="RefSeq" id="WP_328277256.1">
    <property type="nucleotide sequence ID" value="NZ_JARTLD010000025.1"/>
</dbReference>
<keyword evidence="2" id="KW-1185">Reference proteome</keyword>
<organism evidence="1 2">
    <name type="scientific">Paenibacillus chibensis</name>
    <dbReference type="NCBI Taxonomy" id="59846"/>
    <lineage>
        <taxon>Bacteria</taxon>
        <taxon>Bacillati</taxon>
        <taxon>Bacillota</taxon>
        <taxon>Bacilli</taxon>
        <taxon>Bacillales</taxon>
        <taxon>Paenibacillaceae</taxon>
        <taxon>Paenibacillus</taxon>
    </lineage>
</organism>
<protein>
    <recommendedName>
        <fullName evidence="3">DUF1963 domain-containing protein</fullName>
    </recommendedName>
</protein>
<evidence type="ECO:0000313" key="2">
    <source>
        <dbReference type="Proteomes" id="UP001343257"/>
    </source>
</evidence>
<comment type="caution">
    <text evidence="1">The sequence shown here is derived from an EMBL/GenBank/DDBJ whole genome shotgun (WGS) entry which is preliminary data.</text>
</comment>
<accession>A0ABU6PRL7</accession>
<proteinExistence type="predicted"/>
<evidence type="ECO:0000313" key="1">
    <source>
        <dbReference type="EMBL" id="MED5017518.1"/>
    </source>
</evidence>
<name>A0ABU6PRL7_9BACL</name>